<dbReference type="EMBL" id="LDXK01000003">
    <property type="protein sequence ID" value="KRT67419.1"/>
    <property type="molecule type" value="Genomic_DNA"/>
</dbReference>
<gene>
    <name evidence="1" type="ORF">XU08_C0003G0095</name>
</gene>
<reference evidence="1 2" key="1">
    <citation type="submission" date="2015-05" db="EMBL/GenBank/DDBJ databases">
        <title>Critical biogeochemical functions in the subsurface are associated with bacteria from new phyla and little studied lineages.</title>
        <authorList>
            <person name="Hug L.A."/>
            <person name="Thomas B.C."/>
            <person name="Sharon I."/>
            <person name="Brown C.T."/>
            <person name="Sharma R."/>
            <person name="Hettich R.L."/>
            <person name="Wilkins M.J."/>
            <person name="Williams K.H."/>
            <person name="Singh A."/>
            <person name="Banfield J.F."/>
        </authorList>
    </citation>
    <scope>NUCLEOTIDE SEQUENCE [LARGE SCALE GENOMIC DNA]</scope>
    <source>
        <strain evidence="1">CSP1-7</strain>
    </source>
</reference>
<comment type="caution">
    <text evidence="1">The sequence shown here is derived from an EMBL/GenBank/DDBJ whole genome shotgun (WGS) entry which is preliminary data.</text>
</comment>
<dbReference type="Proteomes" id="UP000051297">
    <property type="component" value="Unassembled WGS sequence"/>
</dbReference>
<dbReference type="STRING" id="1576480.XU08_C0003G0095"/>
<organism evidence="1 2">
    <name type="scientific">candidate division WWE3 bacterium CSP1-7</name>
    <dbReference type="NCBI Taxonomy" id="1576480"/>
    <lineage>
        <taxon>Bacteria</taxon>
        <taxon>Katanobacteria</taxon>
    </lineage>
</organism>
<name>A0A0T5ZXB9_UNCKA</name>
<sequence>MARPGRAQFGIGHVCSLPGFGMSPDDLCPQCECERLVELGVPREIAWRAGRIRQLIDSGIVSPKTMEGLWEDFRALEREYGSKIPS</sequence>
<proteinExistence type="predicted"/>
<protein>
    <submittedName>
        <fullName evidence="1">Uncharacterized protein</fullName>
    </submittedName>
</protein>
<evidence type="ECO:0000313" key="2">
    <source>
        <dbReference type="Proteomes" id="UP000051297"/>
    </source>
</evidence>
<dbReference type="AlphaFoldDB" id="A0A0T5ZXB9"/>
<accession>A0A0T5ZXB9</accession>
<evidence type="ECO:0000313" key="1">
    <source>
        <dbReference type="EMBL" id="KRT67419.1"/>
    </source>
</evidence>